<dbReference type="PANTHER" id="PTHR33712:SF7">
    <property type="entry name" value="LIGHT-INDEPENDENT PROTOCHLOROPHYLLIDE REDUCTASE SUBUNIT B"/>
    <property type="match status" value="1"/>
</dbReference>
<dbReference type="InterPro" id="IPR013580">
    <property type="entry name" value="LI-POR_suB-like_C"/>
</dbReference>
<evidence type="ECO:0000256" key="1">
    <source>
        <dbReference type="SAM" id="MobiDB-lite"/>
    </source>
</evidence>
<dbReference type="GO" id="GO:0015979">
    <property type="term" value="P:photosynthesis"/>
    <property type="evidence" value="ECO:0007669"/>
    <property type="project" value="InterPro"/>
</dbReference>
<dbReference type="Pfam" id="PF08369">
    <property type="entry name" value="PCP_red"/>
    <property type="match status" value="1"/>
</dbReference>
<dbReference type="Proteomes" id="UP000054010">
    <property type="component" value="Unassembled WGS sequence"/>
</dbReference>
<dbReference type="InterPro" id="IPR000510">
    <property type="entry name" value="Nase/OxRdtase_comp1"/>
</dbReference>
<keyword evidence="5" id="KW-1185">Reference proteome</keyword>
<dbReference type="SUPFAM" id="SSF53807">
    <property type="entry name" value="Helical backbone' metal receptor"/>
    <property type="match status" value="1"/>
</dbReference>
<evidence type="ECO:0000313" key="5">
    <source>
        <dbReference type="Proteomes" id="UP000054010"/>
    </source>
</evidence>
<dbReference type="OrthoDB" id="3199475at2"/>
<sequence length="502" mass="54790">MSLTLIRDISDSSSYWGASWVFGCFPDIHIVCDAPIGCYNLLGMAITDYTDALPHMENLTPTSIREEDVINGTTKALQRTIDDLRSLGTLEGKRLLVISTAESEMISADHTQFLAQLDPEARFFWSQSLDQDEWQGRERALLFAWEEYGKPFVPANAAPKAANLVNIIGPSLGCFNAPADLHEVKRLIAGVGGELNLVYPYEASLAATPKLADAAVNVVLYREFGAGLAEALGHPYLFAPFGVFGTTEFLRELGKLLGTPSDQVEAFIAAEKRTTLQAVWDLWRGPQSDWFATVDCAIVAGRSYVEGLTQFLGNELGMKITWSSGRPRREEEPDNSEIRRRLHAKAPAFIFGSINEKIYLAEANARMTHFIPATFPGPVVRRTTGTPFMGYAGAANIMQELVNRFYDIVFNFLPVEQVKVEGAGRGPQAGPPPAAASAASAETMAWSKEATERLDAALEQVPFLARISASRTLRLAAEEAARARGLSEVNLAMVEAAIARGV</sequence>
<feature type="region of interest" description="Disordered" evidence="1">
    <location>
        <begin position="423"/>
        <end position="442"/>
    </location>
</feature>
<dbReference type="eggNOG" id="COG2710">
    <property type="taxonomic scope" value="Bacteria"/>
</dbReference>
<feature type="domain" description="Light-independent protochlorophyllide reductase subunit B-like C-terminal" evidence="3">
    <location>
        <begin position="446"/>
        <end position="497"/>
    </location>
</feature>
<name>E1IGL0_9CHLR</name>
<evidence type="ECO:0000259" key="3">
    <source>
        <dbReference type="Pfam" id="PF08369"/>
    </source>
</evidence>
<evidence type="ECO:0000259" key="2">
    <source>
        <dbReference type="Pfam" id="PF00148"/>
    </source>
</evidence>
<dbReference type="PROSITE" id="PS51257">
    <property type="entry name" value="PROKAR_LIPOPROTEIN"/>
    <property type="match status" value="1"/>
</dbReference>
<comment type="caution">
    <text evidence="4">The sequence shown here is derived from an EMBL/GenBank/DDBJ whole genome shotgun (WGS) entry which is preliminary data.</text>
</comment>
<gene>
    <name evidence="4" type="ORF">OSCT_2461</name>
</gene>
<dbReference type="HOGENOM" id="CLU_564837_0_0_0"/>
<dbReference type="AlphaFoldDB" id="E1IGL0"/>
<dbReference type="Pfam" id="PF00148">
    <property type="entry name" value="Oxidored_nitro"/>
    <property type="match status" value="1"/>
</dbReference>
<dbReference type="EMBL" id="ADVR01000108">
    <property type="protein sequence ID" value="EFO79679.1"/>
    <property type="molecule type" value="Genomic_DNA"/>
</dbReference>
<dbReference type="InterPro" id="IPR050152">
    <property type="entry name" value="ChlB/BchB/BchZ"/>
</dbReference>
<feature type="domain" description="Nitrogenase/oxidoreductase component 1" evidence="2">
    <location>
        <begin position="14"/>
        <end position="405"/>
    </location>
</feature>
<protein>
    <submittedName>
        <fullName evidence="4">Chlorophyllide reductase subunit Z</fullName>
    </submittedName>
</protein>
<reference evidence="4 5" key="1">
    <citation type="journal article" date="2011" name="J. Bacteriol.">
        <title>Draft genome sequence of the anoxygenic filamentous phototrophic bacterium Oscillochloris trichoides subsp. DG-6.</title>
        <authorList>
            <person name="Kuznetsov B.B."/>
            <person name="Ivanovsky R.N."/>
            <person name="Keppen O.I."/>
            <person name="Sukhacheva M.V."/>
            <person name="Bumazhkin B.K."/>
            <person name="Patutina E.O."/>
            <person name="Beletsky A.V."/>
            <person name="Mardanov A.V."/>
            <person name="Baslerov R.V."/>
            <person name="Panteleeva A.N."/>
            <person name="Kolganova T.V."/>
            <person name="Ravin N.V."/>
            <person name="Skryabin K.G."/>
        </authorList>
    </citation>
    <scope>NUCLEOTIDE SEQUENCE [LARGE SCALE GENOMIC DNA]</scope>
    <source>
        <strain evidence="4 5">DG-6</strain>
    </source>
</reference>
<dbReference type="GO" id="GO:0015995">
    <property type="term" value="P:chlorophyll biosynthetic process"/>
    <property type="evidence" value="ECO:0007669"/>
    <property type="project" value="InterPro"/>
</dbReference>
<dbReference type="Gene3D" id="3.40.50.1980">
    <property type="entry name" value="Nitrogenase molybdenum iron protein domain"/>
    <property type="match status" value="3"/>
</dbReference>
<dbReference type="PANTHER" id="PTHR33712">
    <property type="entry name" value="LIGHT-INDEPENDENT PROTOCHLOROPHYLLIDE REDUCTASE SUBUNIT B"/>
    <property type="match status" value="1"/>
</dbReference>
<proteinExistence type="predicted"/>
<dbReference type="STRING" id="765420.OSCT_2461"/>
<organism evidence="4 5">
    <name type="scientific">Oscillochloris trichoides DG-6</name>
    <dbReference type="NCBI Taxonomy" id="765420"/>
    <lineage>
        <taxon>Bacteria</taxon>
        <taxon>Bacillati</taxon>
        <taxon>Chloroflexota</taxon>
        <taxon>Chloroflexia</taxon>
        <taxon>Chloroflexales</taxon>
        <taxon>Chloroflexineae</taxon>
        <taxon>Oscillochloridaceae</taxon>
        <taxon>Oscillochloris</taxon>
    </lineage>
</organism>
<dbReference type="GO" id="GO:0016491">
    <property type="term" value="F:oxidoreductase activity"/>
    <property type="evidence" value="ECO:0007669"/>
    <property type="project" value="InterPro"/>
</dbReference>
<evidence type="ECO:0000313" key="4">
    <source>
        <dbReference type="EMBL" id="EFO79679.1"/>
    </source>
</evidence>
<accession>E1IGL0</accession>